<protein>
    <recommendedName>
        <fullName evidence="4">Glycosyltransferase RgtA/B/C/D-like domain-containing protein</fullName>
    </recommendedName>
</protein>
<dbReference type="EMBL" id="FNFO01000003">
    <property type="protein sequence ID" value="SDK77798.1"/>
    <property type="molecule type" value="Genomic_DNA"/>
</dbReference>
<feature type="transmembrane region" description="Helical" evidence="1">
    <location>
        <begin position="202"/>
        <end position="222"/>
    </location>
</feature>
<feature type="transmembrane region" description="Helical" evidence="1">
    <location>
        <begin position="82"/>
        <end position="99"/>
    </location>
</feature>
<keyword evidence="1" id="KW-1133">Transmembrane helix</keyword>
<name>A0A1G9ENY2_9BACT</name>
<evidence type="ECO:0000256" key="1">
    <source>
        <dbReference type="SAM" id="Phobius"/>
    </source>
</evidence>
<evidence type="ECO:0000313" key="2">
    <source>
        <dbReference type="EMBL" id="SDK77798.1"/>
    </source>
</evidence>
<dbReference type="RefSeq" id="WP_089681530.1">
    <property type="nucleotide sequence ID" value="NZ_FNFO01000003.1"/>
</dbReference>
<accession>A0A1G9ENY2</accession>
<proteinExistence type="predicted"/>
<feature type="transmembrane region" description="Helical" evidence="1">
    <location>
        <begin position="248"/>
        <end position="269"/>
    </location>
</feature>
<keyword evidence="1" id="KW-0472">Membrane</keyword>
<evidence type="ECO:0008006" key="4">
    <source>
        <dbReference type="Google" id="ProtNLM"/>
    </source>
</evidence>
<feature type="transmembrane region" description="Helical" evidence="1">
    <location>
        <begin position="164"/>
        <end position="195"/>
    </location>
</feature>
<gene>
    <name evidence="2" type="ORF">SAMN05421823_103537</name>
</gene>
<feature type="transmembrane region" description="Helical" evidence="1">
    <location>
        <begin position="307"/>
        <end position="326"/>
    </location>
</feature>
<reference evidence="2 3" key="1">
    <citation type="submission" date="2016-10" db="EMBL/GenBank/DDBJ databases">
        <authorList>
            <person name="de Groot N.N."/>
        </authorList>
    </citation>
    <scope>NUCLEOTIDE SEQUENCE [LARGE SCALE GENOMIC DNA]</scope>
    <source>
        <strain evidence="2 3">DSM 25186</strain>
    </source>
</reference>
<sequence length="475" mass="53445">MISFFKTISPLRLVALLVILVGLRLPWLLGTTPLTVTEVGWMVVGEKVSHGAVMYRDVWDTTAPLASVVYGLLHTLFGKSQLAFQWAALVLVAVQAFLFNRYMDQDDVYPDRTSLPGLMYVLVSSLFFDFLTLSPALMAVTFLLPALHRVFRHIRLGLEDDDLFFIGLFVGIAALFHLPILVFLALPILAFLLYSGTTARQYVLILIGAALPIAIAFLYYYWYDAALLFYRNYWATLLSLASVNFAEYQTLAIIFGIPVLLMLAGALMMSGNHQYTNYQSICQQIMVMWVIGGVAVIFFDYRRTPSQFMVLVPAAAYFITHVFVLARKRWQYEAGFGVLVLAVVASLYGPQWMSAEALGPLDDYLVERSEDPARDIASGKRVLVLGDALVAYQDHALATPYLDWNLAKKHLHGLDTYRAVVDVYENFVNDPPDVIIDQEEMVPQLFFRIPTLREQYQPSGQPGVYVRTQTAARGL</sequence>
<feature type="transmembrane region" description="Helical" evidence="1">
    <location>
        <begin position="281"/>
        <end position="301"/>
    </location>
</feature>
<dbReference type="OrthoDB" id="981402at2"/>
<dbReference type="Proteomes" id="UP000198510">
    <property type="component" value="Unassembled WGS sequence"/>
</dbReference>
<dbReference type="STRING" id="1075417.SAMN05421823_103537"/>
<keyword evidence="1" id="KW-0812">Transmembrane</keyword>
<keyword evidence="3" id="KW-1185">Reference proteome</keyword>
<evidence type="ECO:0000313" key="3">
    <source>
        <dbReference type="Proteomes" id="UP000198510"/>
    </source>
</evidence>
<feature type="transmembrane region" description="Helical" evidence="1">
    <location>
        <begin position="120"/>
        <end position="144"/>
    </location>
</feature>
<organism evidence="2 3">
    <name type="scientific">Catalinimonas alkaloidigena</name>
    <dbReference type="NCBI Taxonomy" id="1075417"/>
    <lineage>
        <taxon>Bacteria</taxon>
        <taxon>Pseudomonadati</taxon>
        <taxon>Bacteroidota</taxon>
        <taxon>Cytophagia</taxon>
        <taxon>Cytophagales</taxon>
        <taxon>Catalimonadaceae</taxon>
        <taxon>Catalinimonas</taxon>
    </lineage>
</organism>
<dbReference type="AlphaFoldDB" id="A0A1G9ENY2"/>
<feature type="transmembrane region" description="Helical" evidence="1">
    <location>
        <begin position="333"/>
        <end position="353"/>
    </location>
</feature>